<protein>
    <submittedName>
        <fullName evidence="1">Uncharacterized protein</fullName>
    </submittedName>
</protein>
<evidence type="ECO:0000313" key="2">
    <source>
        <dbReference type="Proteomes" id="UP000037035"/>
    </source>
</evidence>
<comment type="caution">
    <text evidence="1">The sequence shown here is derived from an EMBL/GenBank/DDBJ whole genome shotgun (WGS) entry which is preliminary data.</text>
</comment>
<name>A0A0L6UKI2_9BASI</name>
<accession>A0A0L6UKI2</accession>
<proteinExistence type="predicted"/>
<dbReference type="Proteomes" id="UP000037035">
    <property type="component" value="Unassembled WGS sequence"/>
</dbReference>
<dbReference type="EMBL" id="LAVV01010443">
    <property type="protein sequence ID" value="KNZ49028.1"/>
    <property type="molecule type" value="Genomic_DNA"/>
</dbReference>
<reference evidence="1 2" key="1">
    <citation type="submission" date="2015-08" db="EMBL/GenBank/DDBJ databases">
        <title>Next Generation Sequencing and Analysis of the Genome of Puccinia sorghi L Schw, the Causal Agent of Maize Common Rust.</title>
        <authorList>
            <person name="Rochi L."/>
            <person name="Burguener G."/>
            <person name="Darino M."/>
            <person name="Turjanski A."/>
            <person name="Kreff E."/>
            <person name="Dieguez M.J."/>
            <person name="Sacco F."/>
        </authorList>
    </citation>
    <scope>NUCLEOTIDE SEQUENCE [LARGE SCALE GENOMIC DNA]</scope>
    <source>
        <strain evidence="1 2">RO10H11247</strain>
    </source>
</reference>
<sequence length="401" mass="45152">MTKAIACSFVDVRAIFLSRQHAIIASPFGVLINYQIWIMQSHFTRSQRVLKSPKTCGNNSMESIWVRPYHCSIILKCLRTFPRHHEDFHMLNSILQYKKALTSLNLSLLKCSFHWISLNYSSSSTIYLSTLAYTVCCSESSKKYCDFVPVVNCSLLQEKSNMKSGFSSLIQVEKSSEVFTRISSIEADKQSLGHLILIYFYWTAVAAADDMVHAEESIFREWKSAGIRGCGNSMGVGRSCGSFWYRRGALRGEGKEFYHLPQQNQGENWESSFRITKRQISHVHFFSCSLPDSLIHSPLKPSLNSILNLTSTSPRPTSTSPQSTSTSNPSLHSFKLLSSDCCHVIFIPFSPSNHSSAFSICLTCSCQPLVISLPFHSTLLQKSCSDIFYSLSFPVAVCKER</sequence>
<evidence type="ECO:0000313" key="1">
    <source>
        <dbReference type="EMBL" id="KNZ49028.1"/>
    </source>
</evidence>
<dbReference type="VEuPathDB" id="FungiDB:VP01_5250g1"/>
<gene>
    <name evidence="1" type="ORF">VP01_5250g1</name>
</gene>
<organism evidence="1 2">
    <name type="scientific">Puccinia sorghi</name>
    <dbReference type="NCBI Taxonomy" id="27349"/>
    <lineage>
        <taxon>Eukaryota</taxon>
        <taxon>Fungi</taxon>
        <taxon>Dikarya</taxon>
        <taxon>Basidiomycota</taxon>
        <taxon>Pucciniomycotina</taxon>
        <taxon>Pucciniomycetes</taxon>
        <taxon>Pucciniales</taxon>
        <taxon>Pucciniaceae</taxon>
        <taxon>Puccinia</taxon>
    </lineage>
</organism>
<keyword evidence="2" id="KW-1185">Reference proteome</keyword>
<dbReference type="AlphaFoldDB" id="A0A0L6UKI2"/>